<dbReference type="PROSITE" id="PS50043">
    <property type="entry name" value="HTH_LUXR_2"/>
    <property type="match status" value="1"/>
</dbReference>
<dbReference type="CDD" id="cd06170">
    <property type="entry name" value="LuxR_C_like"/>
    <property type="match status" value="1"/>
</dbReference>
<dbReference type="STRING" id="1177154.Y5S_00218"/>
<sequence>MSHETGLSPAGEPLKDDDLKALVMSIIQGKQDYEQLVAFLEPATREQQGLNSDTALTLALLMKEVEQQAELNDQLRALVNDQGAPAVVLSAEGRLLASNPAADSLFGSLPGNDMAKLGIRHDEFDAFQQRIVQHDGPSLLRTYPDTQQQTPLMFIGVYQPLHQIFVLRAIECQWSAAMDHALKEIFLLTDAEREILACLAQGMSSEQISRQRSSSVGTVRQQIKSLLAKLGASSQVQAAALASAIASQPQSAAAKVSPPMALASQPLFREELIRDTRRIGWRRYGKPGGKPVLVLHGAYFGAGELESHRVRASREGLDVVLVERPGYGRTQPPGKKEDVLRTQLEDIAAVLEVLGWSRVWLESHDFGFVPAVALAARWPQRAAGLLAISPPAPYDSEAGFDHIPRYQRMFIWSARHAFWMIRLLLRLGQMKARKYGPEHWMEMVFDEAPHELPFFESPQGRTVSMSAYAFNLQQHSRGHELDMQVVVATDWTPLLSQLRLPVQVITGARNTTFPIEQVQRLTALHAPIQLQVIEDAGLTLSLTHSDACMDALLKLMEGAEPT</sequence>
<dbReference type="PRINTS" id="PR00038">
    <property type="entry name" value="HTHLUXR"/>
</dbReference>
<name>A0A095SPG4_9GAMM</name>
<dbReference type="InterPro" id="IPR050471">
    <property type="entry name" value="AB_hydrolase"/>
</dbReference>
<organism evidence="2 3">
    <name type="scientific">Alcanivorax nanhaiticus</name>
    <dbReference type="NCBI Taxonomy" id="1177154"/>
    <lineage>
        <taxon>Bacteria</taxon>
        <taxon>Pseudomonadati</taxon>
        <taxon>Pseudomonadota</taxon>
        <taxon>Gammaproteobacteria</taxon>
        <taxon>Oceanospirillales</taxon>
        <taxon>Alcanivoracaceae</taxon>
        <taxon>Alcanivorax</taxon>
    </lineage>
</organism>
<dbReference type="PANTHER" id="PTHR43433:SF10">
    <property type="entry name" value="AB HYDROLASE-1 DOMAIN-CONTAINING PROTEIN"/>
    <property type="match status" value="1"/>
</dbReference>
<dbReference type="InterPro" id="IPR029058">
    <property type="entry name" value="AB_hydrolase_fold"/>
</dbReference>
<keyword evidence="2" id="KW-0378">Hydrolase</keyword>
<comment type="caution">
    <text evidence="2">The sequence shown here is derived from an EMBL/GenBank/DDBJ whole genome shotgun (WGS) entry which is preliminary data.</text>
</comment>
<dbReference type="OrthoDB" id="9779853at2"/>
<evidence type="ECO:0000313" key="2">
    <source>
        <dbReference type="EMBL" id="KGD66551.1"/>
    </source>
</evidence>
<dbReference type="SUPFAM" id="SSF53474">
    <property type="entry name" value="alpha/beta-Hydrolases"/>
    <property type="match status" value="1"/>
</dbReference>
<dbReference type="GO" id="GO:0003677">
    <property type="term" value="F:DNA binding"/>
    <property type="evidence" value="ECO:0007669"/>
    <property type="project" value="InterPro"/>
</dbReference>
<dbReference type="Proteomes" id="UP000029444">
    <property type="component" value="Unassembled WGS sequence"/>
</dbReference>
<dbReference type="GO" id="GO:0016787">
    <property type="term" value="F:hydrolase activity"/>
    <property type="evidence" value="ECO:0007669"/>
    <property type="project" value="UniProtKB-KW"/>
</dbReference>
<protein>
    <submittedName>
        <fullName evidence="2">Alpha/beta hydrolase</fullName>
    </submittedName>
</protein>
<dbReference type="PATRIC" id="fig|1177154.3.peg.221"/>
<dbReference type="eggNOG" id="COG0596">
    <property type="taxonomic scope" value="Bacteria"/>
</dbReference>
<evidence type="ECO:0000313" key="3">
    <source>
        <dbReference type="Proteomes" id="UP000029444"/>
    </source>
</evidence>
<dbReference type="AlphaFoldDB" id="A0A095SPG4"/>
<proteinExistence type="predicted"/>
<dbReference type="Gene3D" id="1.10.10.10">
    <property type="entry name" value="Winged helix-like DNA-binding domain superfamily/Winged helix DNA-binding domain"/>
    <property type="match status" value="1"/>
</dbReference>
<dbReference type="InterPro" id="IPR000073">
    <property type="entry name" value="AB_hydrolase_1"/>
</dbReference>
<dbReference type="eggNOG" id="COG2771">
    <property type="taxonomic scope" value="Bacteria"/>
</dbReference>
<dbReference type="PANTHER" id="PTHR43433">
    <property type="entry name" value="HYDROLASE, ALPHA/BETA FOLD FAMILY PROTEIN"/>
    <property type="match status" value="1"/>
</dbReference>
<dbReference type="InterPro" id="IPR036388">
    <property type="entry name" value="WH-like_DNA-bd_sf"/>
</dbReference>
<dbReference type="SUPFAM" id="SSF46894">
    <property type="entry name" value="C-terminal effector domain of the bipartite response regulators"/>
    <property type="match status" value="1"/>
</dbReference>
<dbReference type="Pfam" id="PF00196">
    <property type="entry name" value="GerE"/>
    <property type="match status" value="1"/>
</dbReference>
<dbReference type="RefSeq" id="WP_035229541.1">
    <property type="nucleotide sequence ID" value="NZ_ARXV01000001.1"/>
</dbReference>
<reference evidence="2 3" key="1">
    <citation type="submission" date="2012-09" db="EMBL/GenBank/DDBJ databases">
        <title>Genome Sequence of alkane-degrading Bacterium Alcanivorax sp. 19-m-6.</title>
        <authorList>
            <person name="Lai Q."/>
            <person name="Shao Z."/>
        </authorList>
    </citation>
    <scope>NUCLEOTIDE SEQUENCE [LARGE SCALE GENOMIC DNA]</scope>
    <source>
        <strain evidence="2 3">19-m-6</strain>
    </source>
</reference>
<keyword evidence="3" id="KW-1185">Reference proteome</keyword>
<dbReference type="GO" id="GO:0006355">
    <property type="term" value="P:regulation of DNA-templated transcription"/>
    <property type="evidence" value="ECO:0007669"/>
    <property type="project" value="InterPro"/>
</dbReference>
<dbReference type="EMBL" id="ARXV01000001">
    <property type="protein sequence ID" value="KGD66551.1"/>
    <property type="molecule type" value="Genomic_DNA"/>
</dbReference>
<dbReference type="InterPro" id="IPR000792">
    <property type="entry name" value="Tscrpt_reg_LuxR_C"/>
</dbReference>
<accession>A0A095SPG4</accession>
<gene>
    <name evidence="2" type="ORF">Y5S_00218</name>
</gene>
<dbReference type="InterPro" id="IPR016032">
    <property type="entry name" value="Sig_transdc_resp-reg_C-effctor"/>
</dbReference>
<evidence type="ECO:0000259" key="1">
    <source>
        <dbReference type="PROSITE" id="PS50043"/>
    </source>
</evidence>
<dbReference type="Gene3D" id="3.40.50.1820">
    <property type="entry name" value="alpha/beta hydrolase"/>
    <property type="match status" value="1"/>
</dbReference>
<feature type="domain" description="HTH luxR-type" evidence="1">
    <location>
        <begin position="181"/>
        <end position="246"/>
    </location>
</feature>
<dbReference type="Pfam" id="PF12697">
    <property type="entry name" value="Abhydrolase_6"/>
    <property type="match status" value="1"/>
</dbReference>
<dbReference type="SMART" id="SM00421">
    <property type="entry name" value="HTH_LUXR"/>
    <property type="match status" value="1"/>
</dbReference>